<name>A0ABY6HPV7_9ARCH</name>
<dbReference type="EMBL" id="CP104013">
    <property type="protein sequence ID" value="UYP45363.1"/>
    <property type="molecule type" value="Genomic_DNA"/>
</dbReference>
<reference evidence="1" key="1">
    <citation type="submission" date="2022-09" db="EMBL/GenBank/DDBJ databases">
        <title>Actin cytoskeleton and complex cell architecture in an #Asgard archaeon.</title>
        <authorList>
            <person name="Ponce Toledo R.I."/>
            <person name="Schleper C."/>
            <person name="Rodrigues Oliveira T."/>
            <person name="Wollweber F."/>
            <person name="Xu J."/>
            <person name="Rittmann S."/>
            <person name="Klingl A."/>
            <person name="Pilhofer M."/>
        </authorList>
    </citation>
    <scope>NUCLEOTIDE SEQUENCE</scope>
    <source>
        <strain evidence="1">B-35</strain>
    </source>
</reference>
<gene>
    <name evidence="1" type="ORF">NEF87_001648</name>
</gene>
<evidence type="ECO:0000313" key="1">
    <source>
        <dbReference type="EMBL" id="UYP45363.1"/>
    </source>
</evidence>
<keyword evidence="2" id="KW-1185">Reference proteome</keyword>
<protein>
    <submittedName>
        <fullName evidence="1">Uncharacterized protein</fullName>
    </submittedName>
</protein>
<proteinExistence type="predicted"/>
<evidence type="ECO:0000313" key="2">
    <source>
        <dbReference type="Proteomes" id="UP001208689"/>
    </source>
</evidence>
<sequence length="197" mass="23438">MRFFAPALMDNPEETDKSTFLRLILKKRPEYVIVWDVHGKDMQEFHKRVWVCQYVAIVGDTVYYSQSRHYATRAKVLYNLENIVHIESDYQWEQELPAGRRFKPIKYFAPSVVEIPEEIALEDFINKMLAIRPKYAVIWGLTLKDLEYIVSRVYVVSFMLVIEDTLYYSFAKHFAYAAQKMFQVPHRKQISIQTPEI</sequence>
<dbReference type="Proteomes" id="UP001208689">
    <property type="component" value="Chromosome"/>
</dbReference>
<accession>A0ABY6HPV7</accession>
<organism evidence="1 2">
    <name type="scientific">Candidatus Lokiarchaeum ossiferum</name>
    <dbReference type="NCBI Taxonomy" id="2951803"/>
    <lineage>
        <taxon>Archaea</taxon>
        <taxon>Promethearchaeati</taxon>
        <taxon>Promethearchaeota</taxon>
        <taxon>Promethearchaeia</taxon>
        <taxon>Promethearchaeales</taxon>
        <taxon>Promethearchaeaceae</taxon>
        <taxon>Candidatus Lokiarchaeum</taxon>
    </lineage>
</organism>